<organism evidence="2 3">
    <name type="scientific">Texcoconibacillus texcoconensis</name>
    <dbReference type="NCBI Taxonomy" id="1095777"/>
    <lineage>
        <taxon>Bacteria</taxon>
        <taxon>Bacillati</taxon>
        <taxon>Bacillota</taxon>
        <taxon>Bacilli</taxon>
        <taxon>Bacillales</taxon>
        <taxon>Bacillaceae</taxon>
        <taxon>Texcoconibacillus</taxon>
    </lineage>
</organism>
<reference evidence="2 3" key="1">
    <citation type="submission" date="2020-08" db="EMBL/GenBank/DDBJ databases">
        <title>Genomic Encyclopedia of Type Strains, Phase IV (KMG-IV): sequencing the most valuable type-strain genomes for metagenomic binning, comparative biology and taxonomic classification.</title>
        <authorList>
            <person name="Goeker M."/>
        </authorList>
    </citation>
    <scope>NUCLEOTIDE SEQUENCE [LARGE SCALE GENOMIC DNA]</scope>
    <source>
        <strain evidence="2 3">DSM 24696</strain>
    </source>
</reference>
<feature type="domain" description="Thioester reductase (TE)" evidence="1">
    <location>
        <begin position="5"/>
        <end position="245"/>
    </location>
</feature>
<accession>A0A840QMB0</accession>
<proteinExistence type="predicted"/>
<evidence type="ECO:0000313" key="2">
    <source>
        <dbReference type="EMBL" id="MBB5172496.1"/>
    </source>
</evidence>
<evidence type="ECO:0000313" key="3">
    <source>
        <dbReference type="Proteomes" id="UP000551878"/>
    </source>
</evidence>
<name>A0A840QMB0_9BACI</name>
<dbReference type="SUPFAM" id="SSF51735">
    <property type="entry name" value="NAD(P)-binding Rossmann-fold domains"/>
    <property type="match status" value="1"/>
</dbReference>
<keyword evidence="3" id="KW-1185">Reference proteome</keyword>
<dbReference type="Pfam" id="PF07993">
    <property type="entry name" value="NAD_binding_4"/>
    <property type="match status" value="1"/>
</dbReference>
<dbReference type="AlphaFoldDB" id="A0A840QMB0"/>
<dbReference type="PANTHER" id="PTHR11011">
    <property type="entry name" value="MALE STERILITY PROTEIN 2-RELATED"/>
    <property type="match status" value="1"/>
</dbReference>
<dbReference type="InterPro" id="IPR013120">
    <property type="entry name" value="FAR_NAD-bd"/>
</dbReference>
<dbReference type="InterPro" id="IPR026055">
    <property type="entry name" value="FAR"/>
</dbReference>
<protein>
    <submittedName>
        <fullName evidence="2">Nucleoside-diphosphate-sugar epimerase</fullName>
    </submittedName>
</protein>
<comment type="caution">
    <text evidence="2">The sequence shown here is derived from an EMBL/GenBank/DDBJ whole genome shotgun (WGS) entry which is preliminary data.</text>
</comment>
<dbReference type="EMBL" id="JACHHB010000002">
    <property type="protein sequence ID" value="MBB5172496.1"/>
    <property type="molecule type" value="Genomic_DNA"/>
</dbReference>
<dbReference type="CDD" id="cd05263">
    <property type="entry name" value="MupV_like_SDR_e"/>
    <property type="match status" value="1"/>
</dbReference>
<dbReference type="Proteomes" id="UP000551878">
    <property type="component" value="Unassembled WGS sequence"/>
</dbReference>
<dbReference type="InterPro" id="IPR036291">
    <property type="entry name" value="NAD(P)-bd_dom_sf"/>
</dbReference>
<dbReference type="RefSeq" id="WP_184662956.1">
    <property type="nucleotide sequence ID" value="NZ_JACHHB010000002.1"/>
</dbReference>
<sequence length="361" mass="41088">MNIFITGAAGFLGSRFVRRLLDEGHHLFLLARTKSKMDKLIDSLSLREQEQVTVLEGDLTQDGLGLSEQSRHDIDGNIDVVYHSAAYLSFDDRDREKLFHVNVEGTRRLLAFAKEISVNTFIHVSTAYTLGDRRVGREALYSPEDTTFVNAYEESKCHAEQLVMSYQDDFRVMVMRPAIVVGDSKTGEADTTFGLYGVMRTIELLKKRYSRAKGAERERIEAGMKILVEKDETTQVVPVDYVTQVLACVLNYGEAGKIYHIANPNPPTNDQLNNVIRESFDFPYVELVSYENVGNLTEEEIRLNQPLQVFQSYMNRSITFEDENTQEMLAKAGEEPVSMDEAMLHRIVNAYRDRKNTSNSI</sequence>
<dbReference type="Gene3D" id="3.40.50.720">
    <property type="entry name" value="NAD(P)-binding Rossmann-like Domain"/>
    <property type="match status" value="1"/>
</dbReference>
<gene>
    <name evidence="2" type="ORF">HNQ41_000640</name>
</gene>
<dbReference type="GO" id="GO:0080019">
    <property type="term" value="F:alcohol-forming very long-chain fatty acyl-CoA reductase activity"/>
    <property type="evidence" value="ECO:0007669"/>
    <property type="project" value="InterPro"/>
</dbReference>
<evidence type="ECO:0000259" key="1">
    <source>
        <dbReference type="Pfam" id="PF07993"/>
    </source>
</evidence>